<dbReference type="Proteomes" id="UP000092444">
    <property type="component" value="Unassembled WGS sequence"/>
</dbReference>
<dbReference type="PhylomeDB" id="A0A1B0G9X6"/>
<proteinExistence type="predicted"/>
<dbReference type="EMBL" id="CCAG010019340">
    <property type="status" value="NOT_ANNOTATED_CDS"/>
    <property type="molecule type" value="Genomic_DNA"/>
</dbReference>
<keyword evidence="3" id="KW-1185">Reference proteome</keyword>
<feature type="compositionally biased region" description="Low complexity" evidence="1">
    <location>
        <begin position="121"/>
        <end position="146"/>
    </location>
</feature>
<dbReference type="VEuPathDB" id="VectorBase:GMOY010113"/>
<evidence type="ECO:0000313" key="2">
    <source>
        <dbReference type="EnsemblMetazoa" id="GMOY010113-PA"/>
    </source>
</evidence>
<reference evidence="2" key="1">
    <citation type="submission" date="2020-05" db="UniProtKB">
        <authorList>
            <consortium name="EnsemblMetazoa"/>
        </authorList>
    </citation>
    <scope>IDENTIFICATION</scope>
    <source>
        <strain evidence="2">Yale</strain>
    </source>
</reference>
<organism evidence="2 3">
    <name type="scientific">Glossina morsitans morsitans</name>
    <name type="common">Savannah tsetse fly</name>
    <dbReference type="NCBI Taxonomy" id="37546"/>
    <lineage>
        <taxon>Eukaryota</taxon>
        <taxon>Metazoa</taxon>
        <taxon>Ecdysozoa</taxon>
        <taxon>Arthropoda</taxon>
        <taxon>Hexapoda</taxon>
        <taxon>Insecta</taxon>
        <taxon>Pterygota</taxon>
        <taxon>Neoptera</taxon>
        <taxon>Endopterygota</taxon>
        <taxon>Diptera</taxon>
        <taxon>Brachycera</taxon>
        <taxon>Muscomorpha</taxon>
        <taxon>Hippoboscoidea</taxon>
        <taxon>Glossinidae</taxon>
        <taxon>Glossina</taxon>
    </lineage>
</organism>
<feature type="compositionally biased region" description="Basic and acidic residues" evidence="1">
    <location>
        <begin position="349"/>
        <end position="377"/>
    </location>
</feature>
<sequence length="712" mass="81976">MGTWTRPSESTKFTVLEEMDERTKILHHLQNKRIVTVYIKADSFHSRRRLFLSELSDGKRTLQYVGSRAMSTTKLQTLANAEENFLASLSIRKSVNNYKNASKLKFEKFTGCVSVVSTSTPGTTTQETISSNKNPNSSKSRNISNPMASELPDSKAFERDKQNIKSANDFAAQSIPTAIDKKNDKYKKSKKSMLHKHDITSHEGVLYCLVHFKLIFAPKLVEYNETEEPRKPELIIRENQPTELPPDVFRGKYKKENITKSTDNSTCNFNSASDKPNLGLQELQQLNVRSRFHIFEKAEHTDNRLVNVMKNGDDLILKCGASITTKIKKLQQQGSSSIEEDFENLAQDSKNEGQDRVHESDIINKSVTDNEKRRSTRTDLHNAINDLKTRFELGNGISKEERREERKQEIQNIRSRLFMGKQARIKEMYQQAVIESEHGNLSSSSKPDISIGIDARSLRERFERGEIFKEKSIDESDNHNQFKKQGATFHEADIFECGISKKSRKVFLEMDADTVAKREKAAVSDQSTKRRPYLLNLCNNCEREENEKRIFRITPPREGVVNLPSPEMEREIETKRSLSETRDLERSHMTSLMINKFRELENGSQPQFPHGGFQTLKRFTPPIEQKKKWDAESDYDTDYVSSEDSNGNTEDRVIYLDHEILREAQTTTRAKQLCARFEKWQVNEIDREVNDVPINAYPIFLSEDGTNESTKV</sequence>
<feature type="region of interest" description="Disordered" evidence="1">
    <location>
        <begin position="346"/>
        <end position="377"/>
    </location>
</feature>
<feature type="region of interest" description="Disordered" evidence="1">
    <location>
        <begin position="121"/>
        <end position="155"/>
    </location>
</feature>
<dbReference type="EnsemblMetazoa" id="GMOY010113-RA">
    <property type="protein sequence ID" value="GMOY010113-PA"/>
    <property type="gene ID" value="GMOY010113"/>
</dbReference>
<protein>
    <submittedName>
        <fullName evidence="2">Uncharacterized protein</fullName>
    </submittedName>
</protein>
<name>A0A1B0G9X6_GLOMM</name>
<dbReference type="STRING" id="37546.A0A1B0G9X6"/>
<evidence type="ECO:0000256" key="1">
    <source>
        <dbReference type="SAM" id="MobiDB-lite"/>
    </source>
</evidence>
<evidence type="ECO:0000313" key="3">
    <source>
        <dbReference type="Proteomes" id="UP000092444"/>
    </source>
</evidence>
<accession>A0A1B0G9X6</accession>
<dbReference type="AlphaFoldDB" id="A0A1B0G9X6"/>